<feature type="signal peptide" evidence="1">
    <location>
        <begin position="1"/>
        <end position="24"/>
    </location>
</feature>
<reference evidence="2 3" key="1">
    <citation type="submission" date="2019-03" db="EMBL/GenBank/DDBJ databases">
        <title>Draft genome of Gammaproteobacteria bacterium LSUCC0057, a member of the SAR92 clade.</title>
        <authorList>
            <person name="Lanclos V.C."/>
            <person name="Doiron C."/>
            <person name="Henson M.W."/>
            <person name="Thrash J.C."/>
        </authorList>
    </citation>
    <scope>NUCLEOTIDE SEQUENCE [LARGE SCALE GENOMIC DNA]</scope>
    <source>
        <strain evidence="2 3">LSUCC0057</strain>
    </source>
</reference>
<dbReference type="EMBL" id="SPIA01000003">
    <property type="protein sequence ID" value="TFH67386.1"/>
    <property type="molecule type" value="Genomic_DNA"/>
</dbReference>
<keyword evidence="1" id="KW-0732">Signal</keyword>
<accession>A0A4Y8UEV2</accession>
<evidence type="ECO:0000313" key="2">
    <source>
        <dbReference type="EMBL" id="TFH67386.1"/>
    </source>
</evidence>
<comment type="caution">
    <text evidence="2">The sequence shown here is derived from an EMBL/GenBank/DDBJ whole genome shotgun (WGS) entry which is preliminary data.</text>
</comment>
<keyword evidence="3" id="KW-1185">Reference proteome</keyword>
<protein>
    <recommendedName>
        <fullName evidence="4">DUF885 domain-containing protein</fullName>
    </recommendedName>
</protein>
<dbReference type="Proteomes" id="UP000298133">
    <property type="component" value="Unassembled WGS sequence"/>
</dbReference>
<dbReference type="AlphaFoldDB" id="A0A4Y8UEV2"/>
<dbReference type="OrthoDB" id="140419at2"/>
<evidence type="ECO:0000313" key="3">
    <source>
        <dbReference type="Proteomes" id="UP000298133"/>
    </source>
</evidence>
<sequence>MLIWHKWFFLPGIALGLCFNATVAAQSSTETLQTLAQRYVEIGLRFQNFDKAHFLYTGPDSWLQAARSDRVTLPQLLEQLQQLNSDIAALIMPSPQLMRRQRDLVARIVAMQTRGNILLGNPPSNFDEETQQLFGVVVPHYSESHFVELASELEALIPGEDDLATRLERFRDQFVIPPDRLREVIGRAMQECRRRTLQWIELPADESVTINITQNQPWVGFTEFHGDAQSTVHINRDVPVHIERAVELGCHEGYPGHHVHATLLEQRLVQQRGWIEYQFIQLIGPLAVVAEGAASYAPEMAFSRSERIAFEREVLLPLAGLSSRELERYYHYIDLIGALNFARNEVARRYLYEKMPRADAIKWLMQYGLETHGTATQRLNFIDALRSYVINYNFGSQIVANYLARWDQPQQRWQAFEQLLATPLSPVDIAPELR</sequence>
<evidence type="ECO:0008006" key="4">
    <source>
        <dbReference type="Google" id="ProtNLM"/>
    </source>
</evidence>
<proteinExistence type="predicted"/>
<organism evidence="2 3">
    <name type="scientific">Gammaproteobacteria bacterium LSUCC0057</name>
    <dbReference type="NCBI Taxonomy" id="2559237"/>
    <lineage>
        <taxon>Bacteria</taxon>
        <taxon>Pseudomonadati</taxon>
        <taxon>Pseudomonadota</taxon>
        <taxon>Gammaproteobacteria</taxon>
        <taxon>Cellvibrionales</taxon>
        <taxon>Porticoccaceae</taxon>
        <taxon>SAR92 clade</taxon>
    </lineage>
</organism>
<feature type="chain" id="PRO_5021439218" description="DUF885 domain-containing protein" evidence="1">
    <location>
        <begin position="25"/>
        <end position="434"/>
    </location>
</feature>
<name>A0A4Y8UEV2_9GAMM</name>
<gene>
    <name evidence="2" type="ORF">E3W66_07790</name>
</gene>
<evidence type="ECO:0000256" key="1">
    <source>
        <dbReference type="SAM" id="SignalP"/>
    </source>
</evidence>